<dbReference type="PANTHER" id="PTHR24148">
    <property type="entry name" value="ANKYRIN REPEAT DOMAIN-CONTAINING PROTEIN 39 HOMOLOG-RELATED"/>
    <property type="match status" value="1"/>
</dbReference>
<comment type="caution">
    <text evidence="2">The sequence shown here is derived from an EMBL/GenBank/DDBJ whole genome shotgun (WGS) entry which is preliminary data.</text>
</comment>
<proteinExistence type="predicted"/>
<dbReference type="InterPro" id="IPR010730">
    <property type="entry name" value="HET"/>
</dbReference>
<name>A0A9P5E0L1_9HYPO</name>
<dbReference type="OrthoDB" id="2157530at2759"/>
<dbReference type="AlphaFoldDB" id="A0A9P5E0L1"/>
<protein>
    <submittedName>
        <fullName evidence="2">Het-domain protein</fullName>
    </submittedName>
</protein>
<reference evidence="2" key="1">
    <citation type="journal article" date="2017" name="Mycologia">
        <title>Fusarium algeriense, sp. nov., a novel toxigenic crown rot pathogen of durum wheat from Algeria is nested in the Fusarium burgessii species complex.</title>
        <authorList>
            <person name="Laraba I."/>
            <person name="Keddad A."/>
            <person name="Boureghda H."/>
            <person name="Abdallah N."/>
            <person name="Vaughan M.M."/>
            <person name="Proctor R.H."/>
            <person name="Busman M."/>
            <person name="O'Donnell K."/>
        </authorList>
    </citation>
    <scope>NUCLEOTIDE SEQUENCE</scope>
    <source>
        <strain evidence="2">NRRL 25174</strain>
    </source>
</reference>
<evidence type="ECO:0000313" key="2">
    <source>
        <dbReference type="EMBL" id="KAF4342265.1"/>
    </source>
</evidence>
<organism evidence="2 3">
    <name type="scientific">Fusarium beomiforme</name>
    <dbReference type="NCBI Taxonomy" id="44412"/>
    <lineage>
        <taxon>Eukaryota</taxon>
        <taxon>Fungi</taxon>
        <taxon>Dikarya</taxon>
        <taxon>Ascomycota</taxon>
        <taxon>Pezizomycotina</taxon>
        <taxon>Sordariomycetes</taxon>
        <taxon>Hypocreomycetidae</taxon>
        <taxon>Hypocreales</taxon>
        <taxon>Nectriaceae</taxon>
        <taxon>Fusarium</taxon>
        <taxon>Fusarium burgessii species complex</taxon>
    </lineage>
</organism>
<keyword evidence="3" id="KW-1185">Reference proteome</keyword>
<dbReference type="EMBL" id="PVQB02000150">
    <property type="protein sequence ID" value="KAF4342265.1"/>
    <property type="molecule type" value="Genomic_DNA"/>
</dbReference>
<dbReference type="PANTHER" id="PTHR24148:SF64">
    <property type="entry name" value="HETEROKARYON INCOMPATIBILITY DOMAIN-CONTAINING PROTEIN"/>
    <property type="match status" value="1"/>
</dbReference>
<dbReference type="Proteomes" id="UP000730481">
    <property type="component" value="Unassembled WGS sequence"/>
</dbReference>
<gene>
    <name evidence="2" type="ORF">FBEOM_3802</name>
</gene>
<evidence type="ECO:0000313" key="3">
    <source>
        <dbReference type="Proteomes" id="UP000730481"/>
    </source>
</evidence>
<dbReference type="InterPro" id="IPR052895">
    <property type="entry name" value="HetReg/Transcr_Mod"/>
</dbReference>
<feature type="domain" description="Heterokaryon incompatibility" evidence="1">
    <location>
        <begin position="40"/>
        <end position="125"/>
    </location>
</feature>
<dbReference type="Pfam" id="PF06985">
    <property type="entry name" value="HET"/>
    <property type="match status" value="1"/>
</dbReference>
<sequence>MYGKVLNNRQIRLMSLAAGHTGDPIRCQLRRVTLSMSLKFEALSYEWKQASGCSSITCNGTSFAITENLALALCALRLPSNSRIIWVDAICINQDSPEEKSKQIPLMREIYASANSVLTWLGPDFPGVEVAFQIFPYLSLVGIERHPTGKPDTERIEDVLATNITQRPKQGSIIQSQQDYIFCSHDKDSVFWHTLRLEPK</sequence>
<accession>A0A9P5E0L1</accession>
<reference evidence="2" key="2">
    <citation type="submission" date="2020-02" db="EMBL/GenBank/DDBJ databases">
        <title>Identification and distribution of gene clusters putatively required for synthesis of sphingolipid metabolism inhibitors in phylogenetically diverse species of the filamentous fungus Fusarium.</title>
        <authorList>
            <person name="Kim H.-S."/>
            <person name="Busman M."/>
            <person name="Brown D.W."/>
            <person name="Divon H."/>
            <person name="Uhlig S."/>
            <person name="Proctor R.H."/>
        </authorList>
    </citation>
    <scope>NUCLEOTIDE SEQUENCE</scope>
    <source>
        <strain evidence="2">NRRL 25174</strain>
    </source>
</reference>
<evidence type="ECO:0000259" key="1">
    <source>
        <dbReference type="Pfam" id="PF06985"/>
    </source>
</evidence>